<name>A0A1C9CAC6_9FLOR</name>
<proteinExistence type="inferred from homology"/>
<evidence type="ECO:0000256" key="6">
    <source>
        <dbReference type="ARBA" id="ARBA00022989"/>
    </source>
</evidence>
<evidence type="ECO:0000256" key="10">
    <source>
        <dbReference type="ARBA" id="ARBA00025198"/>
    </source>
</evidence>
<dbReference type="GeneID" id="29072743"/>
<gene>
    <name evidence="13" type="primary">atpF</name>
    <name evidence="13" type="ORF">Thor_046</name>
</gene>
<evidence type="ECO:0000256" key="12">
    <source>
        <dbReference type="SAM" id="Coils"/>
    </source>
</evidence>
<protein>
    <submittedName>
        <fullName evidence="13">ATP synthase CFO B chain subunit I</fullName>
    </submittedName>
</protein>
<dbReference type="EMBL" id="KX284714">
    <property type="protein sequence ID" value="AOM65338.1"/>
    <property type="molecule type" value="Genomic_DNA"/>
</dbReference>
<comment type="subcellular location">
    <subcellularLocation>
        <location evidence="1">Membrane</location>
        <topology evidence="1">Single-pass membrane protein</topology>
    </subcellularLocation>
</comment>
<accession>A0A1C9CAC6</accession>
<reference evidence="14" key="1">
    <citation type="submission" date="2016-11" db="EMBL/GenBank/DDBJ databases">
        <title>Complete Chloroplast Genome of Thorea hispida.</title>
        <authorList>
            <person name="Nan F."/>
            <person name="Xie S."/>
        </authorList>
    </citation>
    <scope>NUCLEOTIDE SEQUENCE</scope>
</reference>
<dbReference type="InterPro" id="IPR002146">
    <property type="entry name" value="ATP_synth_b/b'su_bac/chlpt"/>
</dbReference>
<evidence type="ECO:0000256" key="9">
    <source>
        <dbReference type="ARBA" id="ARBA00023310"/>
    </source>
</evidence>
<dbReference type="AlphaFoldDB" id="A0A1C9CAC6"/>
<keyword evidence="14" id="KW-0150">Chloroplast</keyword>
<dbReference type="GO" id="GO:0045259">
    <property type="term" value="C:proton-transporting ATP synthase complex"/>
    <property type="evidence" value="ECO:0007669"/>
    <property type="project" value="UniProtKB-KW"/>
</dbReference>
<dbReference type="GO" id="GO:0015078">
    <property type="term" value="F:proton transmembrane transporter activity"/>
    <property type="evidence" value="ECO:0007669"/>
    <property type="project" value="InterPro"/>
</dbReference>
<dbReference type="HAMAP" id="MF_01398">
    <property type="entry name" value="ATP_synth_b_bprime"/>
    <property type="match status" value="1"/>
</dbReference>
<keyword evidence="13" id="KW-0934">Plastid</keyword>
<evidence type="ECO:0000256" key="7">
    <source>
        <dbReference type="ARBA" id="ARBA00023065"/>
    </source>
</evidence>
<dbReference type="CDD" id="cd06503">
    <property type="entry name" value="ATP-synt_Fo_b"/>
    <property type="match status" value="1"/>
</dbReference>
<dbReference type="PANTHER" id="PTHR34264:SF3">
    <property type="entry name" value="ATP SYNTHASE SUBUNIT B, CHLOROPLASTIC"/>
    <property type="match status" value="1"/>
</dbReference>
<feature type="coiled-coil region" evidence="12">
    <location>
        <begin position="57"/>
        <end position="98"/>
    </location>
</feature>
<keyword evidence="12" id="KW-0175">Coiled coil</keyword>
<evidence type="ECO:0000256" key="8">
    <source>
        <dbReference type="ARBA" id="ARBA00023136"/>
    </source>
</evidence>
<evidence type="ECO:0000256" key="1">
    <source>
        <dbReference type="ARBA" id="ARBA00004167"/>
    </source>
</evidence>
<dbReference type="Pfam" id="PF00430">
    <property type="entry name" value="ATP-synt_B"/>
    <property type="match status" value="1"/>
</dbReference>
<geneLocation type="plastid" evidence="13"/>
<keyword evidence="5 11" id="KW-0375">Hydrogen ion transport</keyword>
<dbReference type="EMBL" id="KY083065">
    <property type="protein sequence ID" value="ARX95898.1"/>
    <property type="molecule type" value="Genomic_DNA"/>
</dbReference>
<keyword evidence="4 11" id="KW-0812">Transmembrane</keyword>
<keyword evidence="7 11" id="KW-0406">Ion transport</keyword>
<comment type="similarity">
    <text evidence="11">Belongs to the ATPase B chain family.</text>
</comment>
<evidence type="ECO:0000313" key="14">
    <source>
        <dbReference type="EMBL" id="ARX95898.1"/>
    </source>
</evidence>
<dbReference type="GO" id="GO:0015986">
    <property type="term" value="P:proton motive force-driven ATP synthesis"/>
    <property type="evidence" value="ECO:0007669"/>
    <property type="project" value="InterPro"/>
</dbReference>
<sequence>MNNLIQLFGLFSLDHPHHQLGFNPNILETNVINIIILLSGLIYVLKNFLGSSLSIRQEKVLIAIQEAEEKLNQATIRLEQSKNQLKQTQDIIANINHQANLTAQKVQKDIIQQGKIDIEKLTQSSKASIANAKEQIKKQIQKQIINLAIHRVFMELNNQLTSEIQSSIIDKKISQLNIKL</sequence>
<dbReference type="RefSeq" id="YP_009296403.1">
    <property type="nucleotide sequence ID" value="NC_031171.1"/>
</dbReference>
<organism evidence="13">
    <name type="scientific">Thorea hispida</name>
    <dbReference type="NCBI Taxonomy" id="202687"/>
    <lineage>
        <taxon>Eukaryota</taxon>
        <taxon>Rhodophyta</taxon>
        <taxon>Florideophyceae</taxon>
        <taxon>Nemaliophycidae</taxon>
        <taxon>Thoreales</taxon>
        <taxon>Thoreaceae</taxon>
        <taxon>Thorea</taxon>
    </lineage>
</organism>
<reference evidence="13" key="2">
    <citation type="journal article" date="2018" name="PLoS ONE">
        <title>Plastid genome analysis of three Nemaliophycidae red algal species suggests environmental adaptation for iron limited habitats.</title>
        <authorList>
            <person name="Cho C.H."/>
            <person name="Choi J.W."/>
            <person name="Lam D.W."/>
            <person name="Kim K.M."/>
            <person name="Yoon H.S."/>
        </authorList>
    </citation>
    <scope>NUCLEOTIDE SEQUENCE</scope>
</reference>
<evidence type="ECO:0000256" key="11">
    <source>
        <dbReference type="RuleBase" id="RU003848"/>
    </source>
</evidence>
<keyword evidence="9" id="KW-0066">ATP synthesis</keyword>
<evidence type="ECO:0000256" key="4">
    <source>
        <dbReference type="ARBA" id="ARBA00022692"/>
    </source>
</evidence>
<comment type="function">
    <text evidence="10">F(1)F(0) ATP synthase produces ATP from ADP in the presence of a proton or sodium gradient. F-type ATPases consist of two structural domains, F(1) containing the extramembraneous catalytic core and F(0) containing the membrane proton channel, linked together by a central stalk and a peripheral stalk. During catalysis, ATP synthesis in the catalytic domain of F(1) is coupled via a rotary mechanism of the central stalk subunits to proton translocation.</text>
</comment>
<keyword evidence="2 11" id="KW-0813">Transport</keyword>
<keyword evidence="8" id="KW-0472">Membrane</keyword>
<dbReference type="PANTHER" id="PTHR34264">
    <property type="entry name" value="ATP SYNTHASE SUBUNIT B, CHLOROPLASTIC"/>
    <property type="match status" value="1"/>
</dbReference>
<evidence type="ECO:0000256" key="3">
    <source>
        <dbReference type="ARBA" id="ARBA00022547"/>
    </source>
</evidence>
<keyword evidence="3 11" id="KW-0138">CF(0)</keyword>
<evidence type="ECO:0000256" key="5">
    <source>
        <dbReference type="ARBA" id="ARBA00022781"/>
    </source>
</evidence>
<evidence type="ECO:0000256" key="2">
    <source>
        <dbReference type="ARBA" id="ARBA00022448"/>
    </source>
</evidence>
<evidence type="ECO:0000313" key="13">
    <source>
        <dbReference type="EMBL" id="AOM65338.1"/>
    </source>
</evidence>
<keyword evidence="6" id="KW-1133">Transmembrane helix</keyword>